<gene>
    <name evidence="2" type="ORF">C1I98_24125</name>
</gene>
<dbReference type="Proteomes" id="UP000248544">
    <property type="component" value="Unassembled WGS sequence"/>
</dbReference>
<keyword evidence="1" id="KW-0812">Transmembrane</keyword>
<feature type="transmembrane region" description="Helical" evidence="1">
    <location>
        <begin position="34"/>
        <end position="59"/>
    </location>
</feature>
<feature type="transmembrane region" description="Helical" evidence="1">
    <location>
        <begin position="308"/>
        <end position="329"/>
    </location>
</feature>
<feature type="transmembrane region" description="Helical" evidence="1">
    <location>
        <begin position="349"/>
        <end position="375"/>
    </location>
</feature>
<proteinExistence type="predicted"/>
<feature type="transmembrane region" description="Helical" evidence="1">
    <location>
        <begin position="232"/>
        <end position="256"/>
    </location>
</feature>
<comment type="caution">
    <text evidence="2">The sequence shown here is derived from an EMBL/GenBank/DDBJ whole genome shotgun (WGS) entry which is preliminary data.</text>
</comment>
<name>A0A2W2G8L9_9ACTN</name>
<accession>A0A2W2G8L9</accession>
<feature type="transmembrane region" description="Helical" evidence="1">
    <location>
        <begin position="169"/>
        <end position="192"/>
    </location>
</feature>
<protein>
    <submittedName>
        <fullName evidence="2">Uncharacterized protein</fullName>
    </submittedName>
</protein>
<sequence>MGLLLWYLGGQVARYALLYIGTEISHGDYREVRLVLTMLIFTIIVALQMVVTVGMLHTLRGALAEIRARRAEGGGDERFLVALDRVAPAFAVIYLTWGFFSDDARDFVALDEMHRLGEPFNAYFEGRESTAGRGLLDLDVRVSLGVMIVAWVVRLIFSRRYDNGEGSFSGSVAAFAELAFAFFGLNATLTIANERSDWMYHRSAVAGTRDMIAQAEEKIPGWQAFWEFVGEVWPYIVDAMVLPLTWLAVGILVFGADINDTRAAIRGTRVERVAGRYDQTHNLTRQAITKITGGLQDRWIPIAHALRLTVRGGAPLFGLFCLCYVGLRFLVDHGVRGVQHLIGSTEPYFWQVLAWPVFLLAELVITVLTMCLLAATFDIASTRARALGLDRDEAADDQRPNSNTS</sequence>
<keyword evidence="1" id="KW-1133">Transmembrane helix</keyword>
<evidence type="ECO:0000313" key="2">
    <source>
        <dbReference type="EMBL" id="PZG38829.1"/>
    </source>
</evidence>
<organism evidence="2 3">
    <name type="scientific">Spongiactinospora gelatinilytica</name>
    <dbReference type="NCBI Taxonomy" id="2666298"/>
    <lineage>
        <taxon>Bacteria</taxon>
        <taxon>Bacillati</taxon>
        <taxon>Actinomycetota</taxon>
        <taxon>Actinomycetes</taxon>
        <taxon>Streptosporangiales</taxon>
        <taxon>Streptosporangiaceae</taxon>
        <taxon>Spongiactinospora</taxon>
    </lineage>
</organism>
<evidence type="ECO:0000256" key="1">
    <source>
        <dbReference type="SAM" id="Phobius"/>
    </source>
</evidence>
<dbReference type="AlphaFoldDB" id="A0A2W2G8L9"/>
<keyword evidence="1" id="KW-0472">Membrane</keyword>
<feature type="transmembrane region" description="Helical" evidence="1">
    <location>
        <begin position="79"/>
        <end position="100"/>
    </location>
</feature>
<reference evidence="2 3" key="1">
    <citation type="submission" date="2018-01" db="EMBL/GenBank/DDBJ databases">
        <title>Draft genome sequence of Sphaerisporangium sp. 7K107.</title>
        <authorList>
            <person name="Sahin N."/>
            <person name="Saygin H."/>
            <person name="Ay H."/>
        </authorList>
    </citation>
    <scope>NUCLEOTIDE SEQUENCE [LARGE SCALE GENOMIC DNA]</scope>
    <source>
        <strain evidence="2 3">7K107</strain>
    </source>
</reference>
<evidence type="ECO:0000313" key="3">
    <source>
        <dbReference type="Proteomes" id="UP000248544"/>
    </source>
</evidence>
<dbReference type="EMBL" id="POUA01000214">
    <property type="protein sequence ID" value="PZG38829.1"/>
    <property type="molecule type" value="Genomic_DNA"/>
</dbReference>
<feature type="transmembrane region" description="Helical" evidence="1">
    <location>
        <begin position="140"/>
        <end position="157"/>
    </location>
</feature>
<keyword evidence="3" id="KW-1185">Reference proteome</keyword>